<reference evidence="1" key="1">
    <citation type="submission" date="2023-02" db="EMBL/GenBank/DDBJ databases">
        <title>Colletotrichum kahawae CIFC_Que2 genome sequencing and assembly.</title>
        <authorList>
            <person name="Baroncelli R."/>
        </authorList>
    </citation>
    <scope>NUCLEOTIDE SEQUENCE</scope>
    <source>
        <strain evidence="1">CIFC_Que2</strain>
    </source>
</reference>
<protein>
    <submittedName>
        <fullName evidence="1">Ankyrin repeat-containing protein</fullName>
    </submittedName>
</protein>
<name>A0AAD9YBV3_COLKA</name>
<dbReference type="EMBL" id="VYYT01000201">
    <property type="protein sequence ID" value="KAK2757181.1"/>
    <property type="molecule type" value="Genomic_DNA"/>
</dbReference>
<gene>
    <name evidence="1" type="ORF">CKAH01_17019</name>
</gene>
<dbReference type="AlphaFoldDB" id="A0AAD9YBV3"/>
<comment type="caution">
    <text evidence="1">The sequence shown here is derived from an EMBL/GenBank/DDBJ whole genome shotgun (WGS) entry which is preliminary data.</text>
</comment>
<evidence type="ECO:0000313" key="2">
    <source>
        <dbReference type="Proteomes" id="UP001281614"/>
    </source>
</evidence>
<keyword evidence="2" id="KW-1185">Reference proteome</keyword>
<sequence>MAEPLGIASSVFAVVDVATKIGVATIKLKKLWNEVKETPKMLFHKAEQLQDFEEFLIDADIQIYTSPLPTTSWNSTLLHKYIIKARVALAELQRIIDDLLEQATSGSTYRRKLGSTKAVLKKDDIKALDAKLDQALNLFKMAQGQYMISVVDVFNMSHERTLFGKLCFAFNFSDRLECSLRTSDWLSPSVYSIMLQRSTIGWQFSFRAYEVVEYFPGHELTKYAAMDDAGGLFKYLSEHRISPFVRDRRGHTLLRLAASHLSVSVLSNERQWQPQEIIKLFANHNLEEEVLGGLETFNASPHELYALIALFGDTYFTFPLEAKLQHLRCHLAASDDDFVARSSLVHTIAFYVARDFDIVHFNHEQTPLILNPWYEIVRTYIAADPEGLSHLDKSWDRQLRGEGWQTPFSTLVNGILDPRWWGPSPGRPHFDLPQAVQLWVSAVSSCDINLLKYGRGEKDLHKQGQPRFKQRKVIQCYNGYARRRERVVRVSLIGITYGFRPEQWTVCWTHEFDDYAGEFWHMIEEPKMAIPGSWVEDVGDYDDLERARIWAWEDEEPPALIWSEYRNVRPPF</sequence>
<evidence type="ECO:0000313" key="1">
    <source>
        <dbReference type="EMBL" id="KAK2757181.1"/>
    </source>
</evidence>
<accession>A0AAD9YBV3</accession>
<organism evidence="1 2">
    <name type="scientific">Colletotrichum kahawae</name>
    <name type="common">Coffee berry disease fungus</name>
    <dbReference type="NCBI Taxonomy" id="34407"/>
    <lineage>
        <taxon>Eukaryota</taxon>
        <taxon>Fungi</taxon>
        <taxon>Dikarya</taxon>
        <taxon>Ascomycota</taxon>
        <taxon>Pezizomycotina</taxon>
        <taxon>Sordariomycetes</taxon>
        <taxon>Hypocreomycetidae</taxon>
        <taxon>Glomerellales</taxon>
        <taxon>Glomerellaceae</taxon>
        <taxon>Colletotrichum</taxon>
        <taxon>Colletotrichum gloeosporioides species complex</taxon>
    </lineage>
</organism>
<dbReference type="Proteomes" id="UP001281614">
    <property type="component" value="Unassembled WGS sequence"/>
</dbReference>
<proteinExistence type="predicted"/>